<feature type="compositionally biased region" description="Basic and acidic residues" evidence="1">
    <location>
        <begin position="41"/>
        <end position="69"/>
    </location>
</feature>
<feature type="region of interest" description="Disordered" evidence="1">
    <location>
        <begin position="1"/>
        <end position="181"/>
    </location>
</feature>
<dbReference type="InterPro" id="IPR012479">
    <property type="entry name" value="SAP30BP"/>
</dbReference>
<protein>
    <recommendedName>
        <fullName evidence="4">HCNGP-like protein</fullName>
    </recommendedName>
</protein>
<keyword evidence="3" id="KW-1185">Reference proteome</keyword>
<evidence type="ECO:0008006" key="4">
    <source>
        <dbReference type="Google" id="ProtNLM"/>
    </source>
</evidence>
<dbReference type="PANTHER" id="PTHR13464:SF0">
    <property type="entry name" value="SAP30-BINDING PROTEIN"/>
    <property type="match status" value="1"/>
</dbReference>
<evidence type="ECO:0000313" key="2">
    <source>
        <dbReference type="EMBL" id="ERT01298.1"/>
    </source>
</evidence>
<sequence>MAGLVGYDSSDEESDGRDGPQVQATSEGQNPAQATTNGAEVAHDNEKLRSDVIDRELSEPPKDRPRIDESLQASIPGADYANPDNRPVAPGPALGPALGPGEGPAPGGDVFGPSRRPAAEDRSADDGDNEDETGGYGLNGDPNEPPLSPYSTERAAVRQLTMPSVPDFDIPGSPEPDAAATSAAALAALNKKFATFLELKQKKDTHFNARLAQSDAMKNPALMDKLMAFVGMPANAWGGSDPDVADENGSGSSTSLKGKQKADKPVDTALVSAQYATTLPPNLWDPTAFPPEAYRRSLRRLQEDAAKQRARAPGERVEFEPSTASTPGFSGGHDGSQHTSRPGTPATATATGKRKTRFD</sequence>
<accession>U7Q0A8</accession>
<feature type="region of interest" description="Disordered" evidence="1">
    <location>
        <begin position="236"/>
        <end position="265"/>
    </location>
</feature>
<organism evidence="2 3">
    <name type="scientific">Sporothrix schenckii (strain ATCC 58251 / de Perez 2211183)</name>
    <name type="common">Rose-picker's disease fungus</name>
    <dbReference type="NCBI Taxonomy" id="1391915"/>
    <lineage>
        <taxon>Eukaryota</taxon>
        <taxon>Fungi</taxon>
        <taxon>Dikarya</taxon>
        <taxon>Ascomycota</taxon>
        <taxon>Pezizomycotina</taxon>
        <taxon>Sordariomycetes</taxon>
        <taxon>Sordariomycetidae</taxon>
        <taxon>Ophiostomatales</taxon>
        <taxon>Ophiostomataceae</taxon>
        <taxon>Sporothrix</taxon>
    </lineage>
</organism>
<gene>
    <name evidence="2" type="ORF">HMPREF1624_02540</name>
</gene>
<evidence type="ECO:0000256" key="1">
    <source>
        <dbReference type="SAM" id="MobiDB-lite"/>
    </source>
</evidence>
<feature type="compositionally biased region" description="Low complexity" evidence="1">
    <location>
        <begin position="87"/>
        <end position="97"/>
    </location>
</feature>
<dbReference type="Pfam" id="PF07818">
    <property type="entry name" value="HCNGP"/>
    <property type="match status" value="2"/>
</dbReference>
<proteinExistence type="predicted"/>
<feature type="compositionally biased region" description="Low complexity" evidence="1">
    <location>
        <begin position="341"/>
        <end position="351"/>
    </location>
</feature>
<feature type="compositionally biased region" description="Basic and acidic residues" evidence="1">
    <location>
        <begin position="300"/>
        <end position="319"/>
    </location>
</feature>
<dbReference type="GO" id="GO:0005634">
    <property type="term" value="C:nucleus"/>
    <property type="evidence" value="ECO:0007669"/>
    <property type="project" value="TreeGrafter"/>
</dbReference>
<feature type="compositionally biased region" description="Polar residues" evidence="1">
    <location>
        <begin position="22"/>
        <end position="38"/>
    </location>
</feature>
<dbReference type="AlphaFoldDB" id="U7Q0A8"/>
<dbReference type="EMBL" id="KI440843">
    <property type="protein sequence ID" value="ERT01298.1"/>
    <property type="molecule type" value="Genomic_DNA"/>
</dbReference>
<feature type="region of interest" description="Disordered" evidence="1">
    <location>
        <begin position="295"/>
        <end position="359"/>
    </location>
</feature>
<dbReference type="STRING" id="1391915.U7Q0A8"/>
<dbReference type="OrthoDB" id="1714508at2759"/>
<evidence type="ECO:0000313" key="3">
    <source>
        <dbReference type="Proteomes" id="UP000018087"/>
    </source>
</evidence>
<dbReference type="PANTHER" id="PTHR13464">
    <property type="entry name" value="TRANSCRIPTIONAL REGULATOR PROTEIN HCNGP"/>
    <property type="match status" value="1"/>
</dbReference>
<feature type="compositionally biased region" description="Gly residues" evidence="1">
    <location>
        <begin position="98"/>
        <end position="110"/>
    </location>
</feature>
<dbReference type="GO" id="GO:0006355">
    <property type="term" value="P:regulation of DNA-templated transcription"/>
    <property type="evidence" value="ECO:0007669"/>
    <property type="project" value="InterPro"/>
</dbReference>
<reference evidence="3" key="1">
    <citation type="journal article" date="2014" name="Genome Announc.">
        <title>Genome sequence of the pathogenic fungus Sporothrix schenckii (ATCC 58251).</title>
        <authorList>
            <person name="Cuomo C.A."/>
            <person name="Rodriguez-Del Valle N."/>
            <person name="Perez-Sanchez L."/>
            <person name="Abouelleil A."/>
            <person name="Goldberg J."/>
            <person name="Young S."/>
            <person name="Zeng Q."/>
            <person name="Birren B.W."/>
        </authorList>
    </citation>
    <scope>NUCLEOTIDE SEQUENCE [LARGE SCALE GENOMIC DNA]</scope>
    <source>
        <strain evidence="3">ATCC 58251 / de Perez 2211183</strain>
    </source>
</reference>
<name>U7Q0A8_SPOS1</name>
<dbReference type="eggNOG" id="KOG2959">
    <property type="taxonomic scope" value="Eukaryota"/>
</dbReference>
<dbReference type="Proteomes" id="UP000018087">
    <property type="component" value="Unassembled WGS sequence"/>
</dbReference>
<dbReference type="HOGENOM" id="CLU_064352_0_0_1"/>